<feature type="non-terminal residue" evidence="1">
    <location>
        <position position="137"/>
    </location>
</feature>
<protein>
    <recommendedName>
        <fullName evidence="3">C2H2-type domain-containing protein</fullName>
    </recommendedName>
</protein>
<sequence>MLSLFTSEVRFTVGKMSDEESRWETGIHLDIVKVAKIKKDVSACLRETGFEINSTHEELKKEKCNFCGCFPNQNRTRSQCDYQTTKIALLKMIQCDYQAAQKSNFQDHVNSVHHGRKDYKCNQCNYQTNLQGNLKVH</sequence>
<gene>
    <name evidence="1" type="ORF">HHI36_021676</name>
</gene>
<dbReference type="EMBL" id="JABFTP020000042">
    <property type="protein sequence ID" value="KAL3271179.1"/>
    <property type="molecule type" value="Genomic_DNA"/>
</dbReference>
<proteinExistence type="predicted"/>
<accession>A0ABD2MXT0</accession>
<dbReference type="Gene3D" id="3.30.160.60">
    <property type="entry name" value="Classic Zinc Finger"/>
    <property type="match status" value="1"/>
</dbReference>
<dbReference type="SUPFAM" id="SSF57667">
    <property type="entry name" value="beta-beta-alpha zinc fingers"/>
    <property type="match status" value="1"/>
</dbReference>
<dbReference type="AlphaFoldDB" id="A0ABD2MXT0"/>
<reference evidence="1 2" key="1">
    <citation type="journal article" date="2021" name="BMC Biol.">
        <title>Horizontally acquired antibacterial genes associated with adaptive radiation of ladybird beetles.</title>
        <authorList>
            <person name="Li H.S."/>
            <person name="Tang X.F."/>
            <person name="Huang Y.H."/>
            <person name="Xu Z.Y."/>
            <person name="Chen M.L."/>
            <person name="Du X.Y."/>
            <person name="Qiu B.Y."/>
            <person name="Chen P.T."/>
            <person name="Zhang W."/>
            <person name="Slipinski A."/>
            <person name="Escalona H.E."/>
            <person name="Waterhouse R.M."/>
            <person name="Zwick A."/>
            <person name="Pang H."/>
        </authorList>
    </citation>
    <scope>NUCLEOTIDE SEQUENCE [LARGE SCALE GENOMIC DNA]</scope>
    <source>
        <strain evidence="1">SYSU2018</strain>
    </source>
</reference>
<evidence type="ECO:0000313" key="1">
    <source>
        <dbReference type="EMBL" id="KAL3271179.1"/>
    </source>
</evidence>
<organism evidence="1 2">
    <name type="scientific">Cryptolaemus montrouzieri</name>
    <dbReference type="NCBI Taxonomy" id="559131"/>
    <lineage>
        <taxon>Eukaryota</taxon>
        <taxon>Metazoa</taxon>
        <taxon>Ecdysozoa</taxon>
        <taxon>Arthropoda</taxon>
        <taxon>Hexapoda</taxon>
        <taxon>Insecta</taxon>
        <taxon>Pterygota</taxon>
        <taxon>Neoptera</taxon>
        <taxon>Endopterygota</taxon>
        <taxon>Coleoptera</taxon>
        <taxon>Polyphaga</taxon>
        <taxon>Cucujiformia</taxon>
        <taxon>Coccinelloidea</taxon>
        <taxon>Coccinellidae</taxon>
        <taxon>Scymninae</taxon>
        <taxon>Scymnini</taxon>
        <taxon>Cryptolaemus</taxon>
    </lineage>
</organism>
<evidence type="ECO:0008006" key="3">
    <source>
        <dbReference type="Google" id="ProtNLM"/>
    </source>
</evidence>
<dbReference type="Proteomes" id="UP001516400">
    <property type="component" value="Unassembled WGS sequence"/>
</dbReference>
<comment type="caution">
    <text evidence="1">The sequence shown here is derived from an EMBL/GenBank/DDBJ whole genome shotgun (WGS) entry which is preliminary data.</text>
</comment>
<dbReference type="InterPro" id="IPR036236">
    <property type="entry name" value="Znf_C2H2_sf"/>
</dbReference>
<name>A0ABD2MXT0_9CUCU</name>
<evidence type="ECO:0000313" key="2">
    <source>
        <dbReference type="Proteomes" id="UP001516400"/>
    </source>
</evidence>
<keyword evidence="2" id="KW-1185">Reference proteome</keyword>